<name>A0AAX6SFB3_HETGA</name>
<dbReference type="Proteomes" id="UP000694906">
    <property type="component" value="Unplaced"/>
</dbReference>
<reference evidence="3" key="1">
    <citation type="submission" date="2025-08" db="UniProtKB">
        <authorList>
            <consortium name="RefSeq"/>
        </authorList>
    </citation>
    <scope>IDENTIFICATION</scope>
</reference>
<keyword evidence="2" id="KW-1185">Reference proteome</keyword>
<evidence type="ECO:0000313" key="3">
    <source>
        <dbReference type="RefSeq" id="XP_021107409.1"/>
    </source>
</evidence>
<dbReference type="RefSeq" id="XP_021107409.1">
    <property type="nucleotide sequence ID" value="XM_021251750.1"/>
</dbReference>
<feature type="region of interest" description="Disordered" evidence="1">
    <location>
        <begin position="202"/>
        <end position="221"/>
    </location>
</feature>
<evidence type="ECO:0000256" key="1">
    <source>
        <dbReference type="SAM" id="MobiDB-lite"/>
    </source>
</evidence>
<proteinExistence type="predicted"/>
<evidence type="ECO:0000313" key="2">
    <source>
        <dbReference type="Proteomes" id="UP000694906"/>
    </source>
</evidence>
<feature type="compositionally biased region" description="Low complexity" evidence="1">
    <location>
        <begin position="208"/>
        <end position="219"/>
    </location>
</feature>
<dbReference type="AlphaFoldDB" id="A0AAX6SFB3"/>
<sequence length="291" mass="30773">MGTTDPAELTRAAPVTGSGGFVSTASPPAAQECAAPHCCWVTGRVQPHGARGAASFQVVADLESRGTGSSLRLPVFAVSQACFPPVLSLLLPMLRSISRMGRRPGGSPLRGGWQGHAAAAQAGLQFAGCVSLLCPHTPPRCWSVGRCHRAGPGPLFKPDSGRWIMKACQFHLWNTRHLLLPLKLPAPPDPQQPPGQILLRQRTEPTHSLSPRASSSAVSTEQLERPKVEAHICSLLITCLCFSTACKIKFTPLHLPGSAVSSGLCRQLALASRERQGLGPEGQLCMAVLLA</sequence>
<accession>A0AAX6SFB3</accession>
<gene>
    <name evidence="3" type="primary">LOC110347392</name>
</gene>
<protein>
    <submittedName>
        <fullName evidence="3">Uncharacterized protein LOC110347392</fullName>
    </submittedName>
</protein>
<organism evidence="2 3">
    <name type="scientific">Heterocephalus glaber</name>
    <name type="common">Naked mole rat</name>
    <dbReference type="NCBI Taxonomy" id="10181"/>
    <lineage>
        <taxon>Eukaryota</taxon>
        <taxon>Metazoa</taxon>
        <taxon>Chordata</taxon>
        <taxon>Craniata</taxon>
        <taxon>Vertebrata</taxon>
        <taxon>Euteleostomi</taxon>
        <taxon>Mammalia</taxon>
        <taxon>Eutheria</taxon>
        <taxon>Euarchontoglires</taxon>
        <taxon>Glires</taxon>
        <taxon>Rodentia</taxon>
        <taxon>Hystricomorpha</taxon>
        <taxon>Bathyergidae</taxon>
        <taxon>Heterocephalus</taxon>
    </lineage>
</organism>
<feature type="region of interest" description="Disordered" evidence="1">
    <location>
        <begin position="1"/>
        <end position="20"/>
    </location>
</feature>
<dbReference type="GeneID" id="110347392"/>